<organism evidence="11 12">
    <name type="scientific">Aminipila luticellarii</name>
    <dbReference type="NCBI Taxonomy" id="2507160"/>
    <lineage>
        <taxon>Bacteria</taxon>
        <taxon>Bacillati</taxon>
        <taxon>Bacillota</taxon>
        <taxon>Clostridia</taxon>
        <taxon>Peptostreptococcales</taxon>
        <taxon>Anaerovoracaceae</taxon>
        <taxon>Aminipila</taxon>
    </lineage>
</organism>
<evidence type="ECO:0000256" key="2">
    <source>
        <dbReference type="ARBA" id="ARBA00008748"/>
    </source>
</evidence>
<evidence type="ECO:0000256" key="10">
    <source>
        <dbReference type="RuleBase" id="RU003835"/>
    </source>
</evidence>
<evidence type="ECO:0000256" key="1">
    <source>
        <dbReference type="ARBA" id="ARBA00004496"/>
    </source>
</evidence>
<proteinExistence type="inferred from homology"/>
<evidence type="ECO:0000256" key="9">
    <source>
        <dbReference type="HAMAP-Rule" id="MF_00542"/>
    </source>
</evidence>
<dbReference type="AlphaFoldDB" id="A0A410PTD1"/>
<dbReference type="GO" id="GO:0047761">
    <property type="term" value="F:butyrate kinase activity"/>
    <property type="evidence" value="ECO:0007669"/>
    <property type="project" value="UniProtKB-UniRule"/>
</dbReference>
<dbReference type="NCBIfam" id="NF002834">
    <property type="entry name" value="PRK03011.1-5"/>
    <property type="match status" value="1"/>
</dbReference>
<keyword evidence="3 9" id="KW-0963">Cytoplasm</keyword>
<dbReference type="EC" id="2.7.2.7" evidence="9"/>
<name>A0A410PTD1_9FIRM</name>
<dbReference type="PANTHER" id="PTHR21060:SF3">
    <property type="entry name" value="BUTYRATE KINASE 2-RELATED"/>
    <property type="match status" value="1"/>
</dbReference>
<dbReference type="PANTHER" id="PTHR21060">
    <property type="entry name" value="ACETATE KINASE"/>
    <property type="match status" value="1"/>
</dbReference>
<evidence type="ECO:0000256" key="3">
    <source>
        <dbReference type="ARBA" id="ARBA00022490"/>
    </source>
</evidence>
<dbReference type="RefSeq" id="WP_128744881.1">
    <property type="nucleotide sequence ID" value="NZ_CP035281.1"/>
</dbReference>
<accession>A0A410PTD1</accession>
<evidence type="ECO:0000256" key="8">
    <source>
        <dbReference type="ARBA" id="ARBA00048596"/>
    </source>
</evidence>
<reference evidence="11 12" key="1">
    <citation type="submission" date="2019-01" db="EMBL/GenBank/DDBJ databases">
        <title>Draft genomes of a novel of Aminipila strains.</title>
        <authorList>
            <person name="Ma S."/>
        </authorList>
    </citation>
    <scope>NUCLEOTIDE SEQUENCE [LARGE SCALE GENOMIC DNA]</scope>
    <source>
        <strain evidence="12">JN-39</strain>
    </source>
</reference>
<dbReference type="OrthoDB" id="9771859at2"/>
<evidence type="ECO:0000256" key="5">
    <source>
        <dbReference type="ARBA" id="ARBA00022741"/>
    </source>
</evidence>
<keyword evidence="7 9" id="KW-0067">ATP-binding</keyword>
<evidence type="ECO:0000313" key="12">
    <source>
        <dbReference type="Proteomes" id="UP000287601"/>
    </source>
</evidence>
<dbReference type="KEGG" id="amij:EQM06_02705"/>
<dbReference type="PROSITE" id="PS01075">
    <property type="entry name" value="ACETATE_KINASE_1"/>
    <property type="match status" value="1"/>
</dbReference>
<protein>
    <recommendedName>
        <fullName evidence="9">Probable butyrate kinase</fullName>
        <shortName evidence="9">BK</shortName>
        <ecNumber evidence="9">2.7.2.7</ecNumber>
    </recommendedName>
    <alternativeName>
        <fullName evidence="9">Branched-chain carboxylic acid kinase</fullName>
    </alternativeName>
</protein>
<dbReference type="Pfam" id="PF00871">
    <property type="entry name" value="Acetate_kinase"/>
    <property type="match status" value="1"/>
</dbReference>
<dbReference type="HAMAP" id="MF_00542">
    <property type="entry name" value="Butyrate_kinase"/>
    <property type="match status" value="1"/>
</dbReference>
<evidence type="ECO:0000256" key="6">
    <source>
        <dbReference type="ARBA" id="ARBA00022777"/>
    </source>
</evidence>
<comment type="catalytic activity">
    <reaction evidence="8 9">
        <text>butanoate + ATP = butanoyl phosphate + ADP</text>
        <dbReference type="Rhea" id="RHEA:13585"/>
        <dbReference type="ChEBI" id="CHEBI:17968"/>
        <dbReference type="ChEBI" id="CHEBI:30616"/>
        <dbReference type="ChEBI" id="CHEBI:58079"/>
        <dbReference type="ChEBI" id="CHEBI:456216"/>
        <dbReference type="EC" id="2.7.2.7"/>
    </reaction>
</comment>
<dbReference type="GO" id="GO:0005524">
    <property type="term" value="F:ATP binding"/>
    <property type="evidence" value="ECO:0007669"/>
    <property type="project" value="UniProtKB-KW"/>
</dbReference>
<keyword evidence="6 9" id="KW-0418">Kinase</keyword>
<sequence>MSYKILSINPGSTSTKVALYENETLVFSENIEHTAEELSPYEEVLDQLEFRSEAIQAILKKHGVVLSDLAAVVGRGGLLPNLHAGGYLVNPHMKEALLGGQASPHASNLGALLAYEIAEPLGIPSYIYDAVMADEFEEIAKITGLPDVQRQSMCHVLNMKAMSRKVAEKHGKRYEDMTLLVAHLGGGISIGIHKGGKIIDAIRDDAGPFSPERSGSIPLLYIVDMCYSGIYNRKEMIKRIRGMGGLKAHLGTADCRRIEKMIESGDERAKLLYEAQAYQVAKGIGELAPVVSGKVDYIILTGGVAYSKMMTDMIKERVEFIAPVEIMPGEDEMEALALGALRILRGEETAQEY</sequence>
<dbReference type="GO" id="GO:0006083">
    <property type="term" value="P:acetate metabolic process"/>
    <property type="evidence" value="ECO:0007669"/>
    <property type="project" value="TreeGrafter"/>
</dbReference>
<dbReference type="PRINTS" id="PR00471">
    <property type="entry name" value="ACETATEKNASE"/>
</dbReference>
<dbReference type="PIRSF" id="PIRSF036458">
    <property type="entry name" value="Butyrate_kin"/>
    <property type="match status" value="1"/>
</dbReference>
<comment type="subcellular location">
    <subcellularLocation>
        <location evidence="1 9">Cytoplasm</location>
    </subcellularLocation>
</comment>
<dbReference type="Gene3D" id="3.30.420.40">
    <property type="match status" value="2"/>
</dbReference>
<evidence type="ECO:0000256" key="4">
    <source>
        <dbReference type="ARBA" id="ARBA00022679"/>
    </source>
</evidence>
<evidence type="ECO:0000313" key="11">
    <source>
        <dbReference type="EMBL" id="QAT42227.1"/>
    </source>
</evidence>
<dbReference type="EMBL" id="CP035281">
    <property type="protein sequence ID" value="QAT42227.1"/>
    <property type="molecule type" value="Genomic_DNA"/>
</dbReference>
<dbReference type="InterPro" id="IPR000890">
    <property type="entry name" value="Aliphatic_acid_kin_short-chain"/>
</dbReference>
<dbReference type="InterPro" id="IPR043129">
    <property type="entry name" value="ATPase_NBD"/>
</dbReference>
<dbReference type="NCBIfam" id="TIGR02707">
    <property type="entry name" value="butyr_kinase"/>
    <property type="match status" value="1"/>
</dbReference>
<dbReference type="SUPFAM" id="SSF53067">
    <property type="entry name" value="Actin-like ATPase domain"/>
    <property type="match status" value="2"/>
</dbReference>
<dbReference type="GO" id="GO:0008776">
    <property type="term" value="F:acetate kinase activity"/>
    <property type="evidence" value="ECO:0007669"/>
    <property type="project" value="TreeGrafter"/>
</dbReference>
<gene>
    <name evidence="9 11" type="primary">buk</name>
    <name evidence="11" type="ORF">EQM06_02705</name>
</gene>
<evidence type="ECO:0000256" key="7">
    <source>
        <dbReference type="ARBA" id="ARBA00022840"/>
    </source>
</evidence>
<dbReference type="GO" id="GO:0005737">
    <property type="term" value="C:cytoplasm"/>
    <property type="evidence" value="ECO:0007669"/>
    <property type="project" value="UniProtKB-SubCell"/>
</dbReference>
<keyword evidence="4 9" id="KW-0808">Transferase</keyword>
<comment type="similarity">
    <text evidence="2 9 10">Belongs to the acetokinase family.</text>
</comment>
<dbReference type="CDD" id="cd24011">
    <property type="entry name" value="ASKHA_NBD_BK"/>
    <property type="match status" value="1"/>
</dbReference>
<keyword evidence="12" id="KW-1185">Reference proteome</keyword>
<dbReference type="InterPro" id="IPR011245">
    <property type="entry name" value="Butyrate_kin"/>
</dbReference>
<keyword evidence="5 9" id="KW-0547">Nucleotide-binding</keyword>
<dbReference type="Proteomes" id="UP000287601">
    <property type="component" value="Chromosome"/>
</dbReference>
<dbReference type="InterPro" id="IPR023865">
    <property type="entry name" value="Aliphatic_acid_kinase_CS"/>
</dbReference>